<comment type="caution">
    <text evidence="1">The sequence shown here is derived from an EMBL/GenBank/DDBJ whole genome shotgun (WGS) entry which is preliminary data.</text>
</comment>
<dbReference type="EMBL" id="JAUIRO010000004">
    <property type="protein sequence ID" value="KAK0717551.1"/>
    <property type="molecule type" value="Genomic_DNA"/>
</dbReference>
<organism evidence="1 2">
    <name type="scientific">Lasiosphaeria miniovina</name>
    <dbReference type="NCBI Taxonomy" id="1954250"/>
    <lineage>
        <taxon>Eukaryota</taxon>
        <taxon>Fungi</taxon>
        <taxon>Dikarya</taxon>
        <taxon>Ascomycota</taxon>
        <taxon>Pezizomycotina</taxon>
        <taxon>Sordariomycetes</taxon>
        <taxon>Sordariomycetidae</taxon>
        <taxon>Sordariales</taxon>
        <taxon>Lasiosphaeriaceae</taxon>
        <taxon>Lasiosphaeria</taxon>
    </lineage>
</organism>
<dbReference type="AlphaFoldDB" id="A0AA40AKJ1"/>
<evidence type="ECO:0000313" key="2">
    <source>
        <dbReference type="Proteomes" id="UP001172101"/>
    </source>
</evidence>
<dbReference type="Proteomes" id="UP001172101">
    <property type="component" value="Unassembled WGS sequence"/>
</dbReference>
<reference evidence="1" key="1">
    <citation type="submission" date="2023-06" db="EMBL/GenBank/DDBJ databases">
        <title>Genome-scale phylogeny and comparative genomics of the fungal order Sordariales.</title>
        <authorList>
            <consortium name="Lawrence Berkeley National Laboratory"/>
            <person name="Hensen N."/>
            <person name="Bonometti L."/>
            <person name="Westerberg I."/>
            <person name="Brannstrom I.O."/>
            <person name="Guillou S."/>
            <person name="Cros-Aarteil S."/>
            <person name="Calhoun S."/>
            <person name="Haridas S."/>
            <person name="Kuo A."/>
            <person name="Mondo S."/>
            <person name="Pangilinan J."/>
            <person name="Riley R."/>
            <person name="LaButti K."/>
            <person name="Andreopoulos B."/>
            <person name="Lipzen A."/>
            <person name="Chen C."/>
            <person name="Yanf M."/>
            <person name="Daum C."/>
            <person name="Ng V."/>
            <person name="Clum A."/>
            <person name="Steindorff A."/>
            <person name="Ohm R."/>
            <person name="Martin F."/>
            <person name="Silar P."/>
            <person name="Natvig D."/>
            <person name="Lalanne C."/>
            <person name="Gautier V."/>
            <person name="Ament-velasquez S.L."/>
            <person name="Kruys A."/>
            <person name="Hutchinson M.I."/>
            <person name="Powell A.J."/>
            <person name="Barry K."/>
            <person name="Miller A.N."/>
            <person name="Grigoriev I.V."/>
            <person name="Debuchy R."/>
            <person name="Gladieux P."/>
            <person name="Thoren M.H."/>
            <person name="Johannesson H."/>
        </authorList>
    </citation>
    <scope>NUCLEOTIDE SEQUENCE</scope>
    <source>
        <strain evidence="1">SMH2392-1A</strain>
    </source>
</reference>
<accession>A0AA40AKJ1</accession>
<gene>
    <name evidence="1" type="ORF">B0T26DRAFT_299147</name>
</gene>
<keyword evidence="2" id="KW-1185">Reference proteome</keyword>
<evidence type="ECO:0000313" key="1">
    <source>
        <dbReference type="EMBL" id="KAK0717551.1"/>
    </source>
</evidence>
<dbReference type="GeneID" id="85317517"/>
<protein>
    <submittedName>
        <fullName evidence="1">Uncharacterized protein</fullName>
    </submittedName>
</protein>
<dbReference type="RefSeq" id="XP_060296344.1">
    <property type="nucleotide sequence ID" value="XM_060434247.1"/>
</dbReference>
<name>A0AA40AKJ1_9PEZI</name>
<sequence>MATNSKFGGTTPGSEVAKFFPDQVRGKIGDFTPLNFTMTTPTHADTHPIVSSSWASAQGALARQPL</sequence>
<proteinExistence type="predicted"/>